<organism evidence="2 3">
    <name type="scientific">Apiospora marii</name>
    <dbReference type="NCBI Taxonomy" id="335849"/>
    <lineage>
        <taxon>Eukaryota</taxon>
        <taxon>Fungi</taxon>
        <taxon>Dikarya</taxon>
        <taxon>Ascomycota</taxon>
        <taxon>Pezizomycotina</taxon>
        <taxon>Sordariomycetes</taxon>
        <taxon>Xylariomycetidae</taxon>
        <taxon>Amphisphaeriales</taxon>
        <taxon>Apiosporaceae</taxon>
        <taxon>Apiospora</taxon>
    </lineage>
</organism>
<evidence type="ECO:0000313" key="3">
    <source>
        <dbReference type="Proteomes" id="UP001396898"/>
    </source>
</evidence>
<name>A0ABR1SSK0_9PEZI</name>
<evidence type="ECO:0000256" key="1">
    <source>
        <dbReference type="SAM" id="MobiDB-lite"/>
    </source>
</evidence>
<proteinExistence type="predicted"/>
<sequence length="147" mass="15292">MAPKKNTSGASSGEEAPMTPAEMQYMIAYFQLCTPSSKPQVTDVAALGAAFDLKDKKTVMQRFNRLCDKFGLFKAQPAAANAEGPSTPAGGGAAAPKKKATGGGRKKKNVATVTPAKNDDEDDDAEAEGADEPTPSKKRKIAGDDEA</sequence>
<protein>
    <submittedName>
        <fullName evidence="2">Uncharacterized protein</fullName>
    </submittedName>
</protein>
<keyword evidence="3" id="KW-1185">Reference proteome</keyword>
<feature type="compositionally biased region" description="Basic residues" evidence="1">
    <location>
        <begin position="96"/>
        <end position="109"/>
    </location>
</feature>
<feature type="compositionally biased region" description="Acidic residues" evidence="1">
    <location>
        <begin position="119"/>
        <end position="131"/>
    </location>
</feature>
<feature type="region of interest" description="Disordered" evidence="1">
    <location>
        <begin position="77"/>
        <end position="147"/>
    </location>
</feature>
<evidence type="ECO:0000313" key="2">
    <source>
        <dbReference type="EMBL" id="KAK8037177.1"/>
    </source>
</evidence>
<comment type="caution">
    <text evidence="2">The sequence shown here is derived from an EMBL/GenBank/DDBJ whole genome shotgun (WGS) entry which is preliminary data.</text>
</comment>
<dbReference type="Proteomes" id="UP001396898">
    <property type="component" value="Unassembled WGS sequence"/>
</dbReference>
<accession>A0ABR1SSK0</accession>
<reference evidence="2 3" key="1">
    <citation type="submission" date="2023-01" db="EMBL/GenBank/DDBJ databases">
        <title>Analysis of 21 Apiospora genomes using comparative genomics revels a genus with tremendous synthesis potential of carbohydrate active enzymes and secondary metabolites.</title>
        <authorList>
            <person name="Sorensen T."/>
        </authorList>
    </citation>
    <scope>NUCLEOTIDE SEQUENCE [LARGE SCALE GENOMIC DNA]</scope>
    <source>
        <strain evidence="2 3">CBS 20057</strain>
    </source>
</reference>
<gene>
    <name evidence="2" type="ORF">PG991_001491</name>
</gene>
<dbReference type="EMBL" id="JAQQWI010000003">
    <property type="protein sequence ID" value="KAK8037177.1"/>
    <property type="molecule type" value="Genomic_DNA"/>
</dbReference>